<dbReference type="RefSeq" id="XP_068357180.1">
    <property type="nucleotide sequence ID" value="XM_068506238.1"/>
</dbReference>
<reference evidence="1" key="1">
    <citation type="submission" date="2016-10" db="EMBL/GenBank/DDBJ databases">
        <authorList>
            <person name="Benchimol M."/>
            <person name="Almeida L.G."/>
            <person name="Vasconcelos A.T."/>
            <person name="Perreira-Neves A."/>
            <person name="Rosa I.A."/>
            <person name="Tasca T."/>
            <person name="Bogo M.R."/>
            <person name="de Souza W."/>
        </authorList>
    </citation>
    <scope>NUCLEOTIDE SEQUENCE [LARGE SCALE GENOMIC DNA]</scope>
    <source>
        <strain evidence="1">K</strain>
    </source>
</reference>
<dbReference type="GeneID" id="94840942"/>
<name>A0A1J4K2S0_9EUKA</name>
<dbReference type="VEuPathDB" id="TrichDB:TRFO_28542"/>
<protein>
    <recommendedName>
        <fullName evidence="3">E2F/DP family winged-helix DNA-binding domain-containing protein</fullName>
    </recommendedName>
</protein>
<evidence type="ECO:0008006" key="3">
    <source>
        <dbReference type="Google" id="ProtNLM"/>
    </source>
</evidence>
<evidence type="ECO:0000313" key="1">
    <source>
        <dbReference type="EMBL" id="OHT04044.1"/>
    </source>
</evidence>
<gene>
    <name evidence="1" type="ORF">TRFO_28542</name>
</gene>
<organism evidence="1 2">
    <name type="scientific">Tritrichomonas foetus</name>
    <dbReference type="NCBI Taxonomy" id="1144522"/>
    <lineage>
        <taxon>Eukaryota</taxon>
        <taxon>Metamonada</taxon>
        <taxon>Parabasalia</taxon>
        <taxon>Tritrichomonadida</taxon>
        <taxon>Tritrichomonadidae</taxon>
        <taxon>Tritrichomonas</taxon>
    </lineage>
</organism>
<evidence type="ECO:0000313" key="2">
    <source>
        <dbReference type="Proteomes" id="UP000179807"/>
    </source>
</evidence>
<comment type="caution">
    <text evidence="1">The sequence shown here is derived from an EMBL/GenBank/DDBJ whole genome shotgun (WGS) entry which is preliminary data.</text>
</comment>
<proteinExistence type="predicted"/>
<dbReference type="Proteomes" id="UP000179807">
    <property type="component" value="Unassembled WGS sequence"/>
</dbReference>
<sequence>MASCFVSVAYAYPGHIFLQPYQTVYVTQSPFTQPQVIPPPTFACQSFYPQQQPFLSQKTNPEIPSPLQATAGPSSPCATNDLSTKKMLNFQNIPDIHKLPAYHNLPHSNEIQTFQPVQPLSGFQNLSNVQTYSNAYGQIPAYAISPKYTKIGQTSSQPLNQNLSQIKNSSKNSGATSGDEISCSKKESKMKIKKTTVTETINMKEAVVEMEEKIGEKLLLNDFCEKYGIKRRVMFDFLSIMNSLNICTRFSNDEFQWNGAKLDYTLISNIKKTVQHDTRPIQQVINCGEKTDLNFVCYNLISLFFFLDYDVLDHRKVAKLLAPSGPAYRTMLRKLYTISSSLETIGFISRTGKPAEIRLSNIFFEMPTNNVQISSLLNKKRDEIDVYEKRRMEYEAVTQ</sequence>
<dbReference type="AlphaFoldDB" id="A0A1J4K2S0"/>
<dbReference type="EMBL" id="MLAK01000807">
    <property type="protein sequence ID" value="OHT04044.1"/>
    <property type="molecule type" value="Genomic_DNA"/>
</dbReference>
<accession>A0A1J4K2S0</accession>
<keyword evidence="2" id="KW-1185">Reference proteome</keyword>